<dbReference type="Gramene" id="KQJ87447">
    <property type="protein sequence ID" value="KQJ87447"/>
    <property type="gene ID" value="BRADI_4g11153v3"/>
</dbReference>
<reference evidence="3" key="3">
    <citation type="submission" date="2018-08" db="UniProtKB">
        <authorList>
            <consortium name="EnsemblPlants"/>
        </authorList>
    </citation>
    <scope>IDENTIFICATION</scope>
    <source>
        <strain evidence="3">cv. Bd21</strain>
    </source>
</reference>
<dbReference type="EMBL" id="CM000883">
    <property type="protein sequence ID" value="KQJ87447.1"/>
    <property type="molecule type" value="Genomic_DNA"/>
</dbReference>
<feature type="compositionally biased region" description="Polar residues" evidence="1">
    <location>
        <begin position="126"/>
        <end position="154"/>
    </location>
</feature>
<evidence type="ECO:0000313" key="2">
    <source>
        <dbReference type="EMBL" id="KQJ87447.1"/>
    </source>
</evidence>
<protein>
    <submittedName>
        <fullName evidence="2 3">Uncharacterized protein</fullName>
    </submittedName>
</protein>
<organism evidence="2">
    <name type="scientific">Brachypodium distachyon</name>
    <name type="common">Purple false brome</name>
    <name type="synonym">Trachynia distachya</name>
    <dbReference type="NCBI Taxonomy" id="15368"/>
    <lineage>
        <taxon>Eukaryota</taxon>
        <taxon>Viridiplantae</taxon>
        <taxon>Streptophyta</taxon>
        <taxon>Embryophyta</taxon>
        <taxon>Tracheophyta</taxon>
        <taxon>Spermatophyta</taxon>
        <taxon>Magnoliopsida</taxon>
        <taxon>Liliopsida</taxon>
        <taxon>Poales</taxon>
        <taxon>Poaceae</taxon>
        <taxon>BOP clade</taxon>
        <taxon>Pooideae</taxon>
        <taxon>Stipodae</taxon>
        <taxon>Brachypodieae</taxon>
        <taxon>Brachypodium</taxon>
    </lineage>
</organism>
<dbReference type="EnsemblPlants" id="KQJ87447">
    <property type="protein sequence ID" value="KQJ87447"/>
    <property type="gene ID" value="BRADI_4g11153v3"/>
</dbReference>
<feature type="compositionally biased region" description="Basic and acidic residues" evidence="1">
    <location>
        <begin position="111"/>
        <end position="120"/>
    </location>
</feature>
<proteinExistence type="predicted"/>
<sequence>MTLELPRATKTMPPRRVRRQGVAATAWLGAVANRTKGFLEPEDGEGMVRGHDHASKEVTAPAGVAVVPGRDFTRPLTTDPKTLVEDTRRDGDREAAARRRSPPLLGSENHTVADEAKEAPADLNSKGGTSQSSRDPATRRNQPQAAHTFTSSSTGGAEGPAPWEEEQQLQPERKEEEAPAPAGEESAAPSPSRRRGRGVPAAAAGGQRRALRRETIIWISLLDKFATTLSRWTMSNSNPTGWNTLQLPWSAEIHFLLIFLKCSFALLVTWM</sequence>
<dbReference type="AlphaFoldDB" id="A0A0Q3EI83"/>
<accession>A0A0Q3EI83</accession>
<feature type="compositionally biased region" description="Low complexity" evidence="1">
    <location>
        <begin position="179"/>
        <end position="191"/>
    </location>
</feature>
<feature type="region of interest" description="Disordered" evidence="1">
    <location>
        <begin position="67"/>
        <end position="206"/>
    </location>
</feature>
<dbReference type="InParanoid" id="A0A0Q3EI83"/>
<reference evidence="2" key="2">
    <citation type="submission" date="2017-06" db="EMBL/GenBank/DDBJ databases">
        <title>WGS assembly of Brachypodium distachyon.</title>
        <authorList>
            <consortium name="The International Brachypodium Initiative"/>
            <person name="Lucas S."/>
            <person name="Harmon-Smith M."/>
            <person name="Lail K."/>
            <person name="Tice H."/>
            <person name="Grimwood J."/>
            <person name="Bruce D."/>
            <person name="Barry K."/>
            <person name="Shu S."/>
            <person name="Lindquist E."/>
            <person name="Wang M."/>
            <person name="Pitluck S."/>
            <person name="Vogel J.P."/>
            <person name="Garvin D.F."/>
            <person name="Mockler T.C."/>
            <person name="Schmutz J."/>
            <person name="Rokhsar D."/>
            <person name="Bevan M.W."/>
        </authorList>
    </citation>
    <scope>NUCLEOTIDE SEQUENCE</scope>
    <source>
        <strain evidence="2">Bd21</strain>
    </source>
</reference>
<evidence type="ECO:0000313" key="3">
    <source>
        <dbReference type="EnsemblPlants" id="KQJ87447"/>
    </source>
</evidence>
<keyword evidence="4" id="KW-1185">Reference proteome</keyword>
<gene>
    <name evidence="2" type="ORF">BRADI_4g11153v3</name>
</gene>
<evidence type="ECO:0000256" key="1">
    <source>
        <dbReference type="SAM" id="MobiDB-lite"/>
    </source>
</evidence>
<evidence type="ECO:0000313" key="4">
    <source>
        <dbReference type="Proteomes" id="UP000008810"/>
    </source>
</evidence>
<name>A0A0Q3EI83_BRADI</name>
<reference evidence="2 3" key="1">
    <citation type="journal article" date="2010" name="Nature">
        <title>Genome sequencing and analysis of the model grass Brachypodium distachyon.</title>
        <authorList>
            <consortium name="International Brachypodium Initiative"/>
        </authorList>
    </citation>
    <scope>NUCLEOTIDE SEQUENCE [LARGE SCALE GENOMIC DNA]</scope>
    <source>
        <strain evidence="2 3">Bd21</strain>
    </source>
</reference>
<feature type="compositionally biased region" description="Basic and acidic residues" evidence="1">
    <location>
        <begin position="82"/>
        <end position="97"/>
    </location>
</feature>
<dbReference type="Proteomes" id="UP000008810">
    <property type="component" value="Chromosome 4"/>
</dbReference>